<feature type="transmembrane region" description="Helical" evidence="2">
    <location>
        <begin position="23"/>
        <end position="45"/>
    </location>
</feature>
<feature type="compositionally biased region" description="Polar residues" evidence="1">
    <location>
        <begin position="572"/>
        <end position="583"/>
    </location>
</feature>
<reference evidence="3 4" key="1">
    <citation type="journal article" date="2016" name="Mol. Biol. Evol.">
        <title>Comparative Genomics of Early-Diverging Mushroom-Forming Fungi Provides Insights into the Origins of Lignocellulose Decay Capabilities.</title>
        <authorList>
            <person name="Nagy L.G."/>
            <person name="Riley R."/>
            <person name="Tritt A."/>
            <person name="Adam C."/>
            <person name="Daum C."/>
            <person name="Floudas D."/>
            <person name="Sun H."/>
            <person name="Yadav J.S."/>
            <person name="Pangilinan J."/>
            <person name="Larsson K.H."/>
            <person name="Matsuura K."/>
            <person name="Barry K."/>
            <person name="Labutti K."/>
            <person name="Kuo R."/>
            <person name="Ohm R.A."/>
            <person name="Bhattacharya S.S."/>
            <person name="Shirouzu T."/>
            <person name="Yoshinaga Y."/>
            <person name="Martin F.M."/>
            <person name="Grigoriev I.V."/>
            <person name="Hibbett D.S."/>
        </authorList>
    </citation>
    <scope>NUCLEOTIDE SEQUENCE [LARGE SCALE GENOMIC DNA]</scope>
    <source>
        <strain evidence="3 4">HHB12733</strain>
    </source>
</reference>
<evidence type="ECO:0000256" key="2">
    <source>
        <dbReference type="SAM" id="Phobius"/>
    </source>
</evidence>
<feature type="compositionally biased region" description="Polar residues" evidence="1">
    <location>
        <begin position="608"/>
        <end position="626"/>
    </location>
</feature>
<feature type="transmembrane region" description="Helical" evidence="2">
    <location>
        <begin position="108"/>
        <end position="127"/>
    </location>
</feature>
<feature type="region of interest" description="Disordered" evidence="1">
    <location>
        <begin position="561"/>
        <end position="709"/>
    </location>
</feature>
<dbReference type="AlphaFoldDB" id="A0A165I7P0"/>
<feature type="region of interest" description="Disordered" evidence="1">
    <location>
        <begin position="312"/>
        <end position="346"/>
    </location>
</feature>
<sequence>MSSTNTTLQPIIQEFLRSPQDRVISAFFLGCLLLCSTFFFVRALAHAILGYRLRRNARQVSGTSLSDRLARLEANEELPQDALRDALARALGGRAGVVYDAQAYNLRVVLVIIFLGLASISGLVQLVDFPAGYDAACAFFTAFGDICIEAAYVSALYEISIELRSLGVPLWEMIPFRILVLGPLIASIASQGLATGSVTALPSPFTTTDGLCARQRFVPLAATIVGVNLAFDIYAFLRLYWTLVPSFLLLRHRMEAMIDVRFAWVLSLVLLELLICVPNLTMTNMAAQDVPFSLGAIVVLVAFTFRPIPDGPPSTASIPGSDNATAHSTGRNIETGSTGSKYPIDDYGREGYEDYKRRWSGNGSKSAPVPKRSSLRQPGRVEKRVSMQAPGEEPPPPPVPLLPPQRVPPQQVQTAPLGSFPIPPSEKRTDGDRAAIKSTPPSRVPRVPIHSRSPDAAQRVRTKRYRDTPIVFPTGSQSIADAINAQAGPSAPRPLLLPTMREHAVGSSSKRSPPKSSPKRLSKPKLYVYIPPDATAQAGTQMIHRTSGPSSILALDDNHRRTPETAAAEETVVSQVAEATSDSLGKHSRSSSNSSKGRRSATALAIVTRNSSGQTQKRISIGNQGEVTIEIRQPPRHAPAPRTTSLRGHEPQTPGMVTRRETGVTSPRPRGPRQAPHSSRPSGNDLSTPRTAPMLGQLPFERRPAGNWI</sequence>
<evidence type="ECO:0000256" key="1">
    <source>
        <dbReference type="SAM" id="MobiDB-lite"/>
    </source>
</evidence>
<keyword evidence="4" id="KW-1185">Reference proteome</keyword>
<dbReference type="STRING" id="1353952.A0A165I7P0"/>
<feature type="transmembrane region" description="Helical" evidence="2">
    <location>
        <begin position="220"/>
        <end position="241"/>
    </location>
</feature>
<feature type="compositionally biased region" description="Polar residues" evidence="1">
    <location>
        <begin position="676"/>
        <end position="690"/>
    </location>
</feature>
<dbReference type="EMBL" id="KV423933">
    <property type="protein sequence ID" value="KZT60230.1"/>
    <property type="molecule type" value="Genomic_DNA"/>
</dbReference>
<dbReference type="InParanoid" id="A0A165I7P0"/>
<keyword evidence="2" id="KW-0812">Transmembrane</keyword>
<feature type="compositionally biased region" description="Basic and acidic residues" evidence="1">
    <location>
        <begin position="425"/>
        <end position="435"/>
    </location>
</feature>
<keyword evidence="2" id="KW-1133">Transmembrane helix</keyword>
<evidence type="ECO:0000313" key="3">
    <source>
        <dbReference type="EMBL" id="KZT60230.1"/>
    </source>
</evidence>
<dbReference type="Proteomes" id="UP000076842">
    <property type="component" value="Unassembled WGS sequence"/>
</dbReference>
<feature type="compositionally biased region" description="Pro residues" evidence="1">
    <location>
        <begin position="392"/>
        <end position="407"/>
    </location>
</feature>
<feature type="transmembrane region" description="Helical" evidence="2">
    <location>
        <begin position="133"/>
        <end position="157"/>
    </location>
</feature>
<name>A0A165I7P0_9BASI</name>
<feature type="transmembrane region" description="Helical" evidence="2">
    <location>
        <begin position="262"/>
        <end position="280"/>
    </location>
</feature>
<feature type="compositionally biased region" description="Basic and acidic residues" evidence="1">
    <location>
        <begin position="700"/>
        <end position="709"/>
    </location>
</feature>
<dbReference type="OrthoDB" id="3351491at2759"/>
<accession>A0A165I7P0</accession>
<proteinExistence type="predicted"/>
<protein>
    <submittedName>
        <fullName evidence="3">Uncharacterized protein</fullName>
    </submittedName>
</protein>
<feature type="compositionally biased region" description="Polar residues" evidence="1">
    <location>
        <begin position="314"/>
        <end position="340"/>
    </location>
</feature>
<evidence type="ECO:0000313" key="4">
    <source>
        <dbReference type="Proteomes" id="UP000076842"/>
    </source>
</evidence>
<feature type="transmembrane region" description="Helical" evidence="2">
    <location>
        <begin position="178"/>
        <end position="200"/>
    </location>
</feature>
<feature type="region of interest" description="Disordered" evidence="1">
    <location>
        <begin position="358"/>
        <end position="526"/>
    </location>
</feature>
<keyword evidence="2" id="KW-0472">Membrane</keyword>
<organism evidence="3 4">
    <name type="scientific">Calocera cornea HHB12733</name>
    <dbReference type="NCBI Taxonomy" id="1353952"/>
    <lineage>
        <taxon>Eukaryota</taxon>
        <taxon>Fungi</taxon>
        <taxon>Dikarya</taxon>
        <taxon>Basidiomycota</taxon>
        <taxon>Agaricomycotina</taxon>
        <taxon>Dacrymycetes</taxon>
        <taxon>Dacrymycetales</taxon>
        <taxon>Dacrymycetaceae</taxon>
        <taxon>Calocera</taxon>
    </lineage>
</organism>
<gene>
    <name evidence="3" type="ORF">CALCODRAFT_553849</name>
</gene>